<keyword evidence="2" id="KW-1185">Reference proteome</keyword>
<reference evidence="1 2" key="1">
    <citation type="submission" date="2018-02" db="EMBL/GenBank/DDBJ databases">
        <title>The genomes of Aspergillus section Nigri reveals drivers in fungal speciation.</title>
        <authorList>
            <consortium name="DOE Joint Genome Institute"/>
            <person name="Vesth T.C."/>
            <person name="Nybo J."/>
            <person name="Theobald S."/>
            <person name="Brandl J."/>
            <person name="Frisvad J.C."/>
            <person name="Nielsen K.F."/>
            <person name="Lyhne E.K."/>
            <person name="Kogle M.E."/>
            <person name="Kuo A."/>
            <person name="Riley R."/>
            <person name="Clum A."/>
            <person name="Nolan M."/>
            <person name="Lipzen A."/>
            <person name="Salamov A."/>
            <person name="Henrissat B."/>
            <person name="Wiebenga A."/>
            <person name="De vries R.P."/>
            <person name="Grigoriev I.V."/>
            <person name="Mortensen U.H."/>
            <person name="Andersen M.R."/>
            <person name="Baker S.E."/>
        </authorList>
    </citation>
    <scope>NUCLEOTIDE SEQUENCE [LARGE SCALE GENOMIC DNA]</scope>
    <source>
        <strain evidence="1 2">CBS 707.79</strain>
    </source>
</reference>
<sequence>MNPAWFLHLPETDKQIQLISFSGGERFELNDDYKANEKSYLLVLVPKSWKADDYKPRIFTCAELIANKRWGTIVLKEEFEQLDH</sequence>
<proteinExistence type="predicted"/>
<evidence type="ECO:0000313" key="1">
    <source>
        <dbReference type="EMBL" id="PYH92186.1"/>
    </source>
</evidence>
<gene>
    <name evidence="1" type="ORF">BO71DRAFT_30103</name>
</gene>
<accession>A0A319D412</accession>
<dbReference type="EMBL" id="KZ825923">
    <property type="protein sequence ID" value="PYH92186.1"/>
    <property type="molecule type" value="Genomic_DNA"/>
</dbReference>
<evidence type="ECO:0000313" key="2">
    <source>
        <dbReference type="Proteomes" id="UP000247810"/>
    </source>
</evidence>
<dbReference type="STRING" id="1448320.A0A319D412"/>
<dbReference type="AlphaFoldDB" id="A0A319D412"/>
<protein>
    <submittedName>
        <fullName evidence="1">Uncharacterized protein</fullName>
    </submittedName>
</protein>
<dbReference type="Proteomes" id="UP000247810">
    <property type="component" value="Unassembled WGS sequence"/>
</dbReference>
<dbReference type="VEuPathDB" id="FungiDB:BO71DRAFT_30103"/>
<organism evidence="1 2">
    <name type="scientific">Aspergillus ellipticus CBS 707.79</name>
    <dbReference type="NCBI Taxonomy" id="1448320"/>
    <lineage>
        <taxon>Eukaryota</taxon>
        <taxon>Fungi</taxon>
        <taxon>Dikarya</taxon>
        <taxon>Ascomycota</taxon>
        <taxon>Pezizomycotina</taxon>
        <taxon>Eurotiomycetes</taxon>
        <taxon>Eurotiomycetidae</taxon>
        <taxon>Eurotiales</taxon>
        <taxon>Aspergillaceae</taxon>
        <taxon>Aspergillus</taxon>
        <taxon>Aspergillus subgen. Circumdati</taxon>
    </lineage>
</organism>
<name>A0A319D412_9EURO</name>